<proteinExistence type="predicted"/>
<dbReference type="KEGG" id="nai:NECAME_09613"/>
<reference evidence="2" key="1">
    <citation type="journal article" date="2014" name="Nat. Genet.">
        <title>Genome of the human hookworm Necator americanus.</title>
        <authorList>
            <person name="Tang Y.T."/>
            <person name="Gao X."/>
            <person name="Rosa B.A."/>
            <person name="Abubucker S."/>
            <person name="Hallsworth-Pepin K."/>
            <person name="Martin J."/>
            <person name="Tyagi R."/>
            <person name="Heizer E."/>
            <person name="Zhang X."/>
            <person name="Bhonagiri-Palsikar V."/>
            <person name="Minx P."/>
            <person name="Warren W.C."/>
            <person name="Wang Q."/>
            <person name="Zhan B."/>
            <person name="Hotez P.J."/>
            <person name="Sternberg P.W."/>
            <person name="Dougall A."/>
            <person name="Gaze S.T."/>
            <person name="Mulvenna J."/>
            <person name="Sotillo J."/>
            <person name="Ranganathan S."/>
            <person name="Rabelo E.M."/>
            <person name="Wilson R.K."/>
            <person name="Felgner P.L."/>
            <person name="Bethony J."/>
            <person name="Hawdon J.M."/>
            <person name="Gasser R.B."/>
            <person name="Loukas A."/>
            <person name="Mitreva M."/>
        </authorList>
    </citation>
    <scope>NUCLEOTIDE SEQUENCE [LARGE SCALE GENOMIC DNA]</scope>
</reference>
<dbReference type="Proteomes" id="UP000053676">
    <property type="component" value="Unassembled WGS sequence"/>
</dbReference>
<dbReference type="AlphaFoldDB" id="W2TE08"/>
<organism evidence="1 2">
    <name type="scientific">Necator americanus</name>
    <name type="common">Human hookworm</name>
    <dbReference type="NCBI Taxonomy" id="51031"/>
    <lineage>
        <taxon>Eukaryota</taxon>
        <taxon>Metazoa</taxon>
        <taxon>Ecdysozoa</taxon>
        <taxon>Nematoda</taxon>
        <taxon>Chromadorea</taxon>
        <taxon>Rhabditida</taxon>
        <taxon>Rhabditina</taxon>
        <taxon>Rhabditomorpha</taxon>
        <taxon>Strongyloidea</taxon>
        <taxon>Ancylostomatidae</taxon>
        <taxon>Bunostominae</taxon>
        <taxon>Necator</taxon>
    </lineage>
</organism>
<protein>
    <submittedName>
        <fullName evidence="1">Uncharacterized protein</fullName>
    </submittedName>
</protein>
<accession>W2TE08</accession>
<gene>
    <name evidence="1" type="ORF">NECAME_09613</name>
</gene>
<evidence type="ECO:0000313" key="2">
    <source>
        <dbReference type="Proteomes" id="UP000053676"/>
    </source>
</evidence>
<sequence length="74" mass="7817">MAITLSGWWLAGGDVDGRDLSDSCGALRRLLGPPVVANCEDILSGRVVFVVDVVNCGKCQKRLAEEVPIYTGPG</sequence>
<dbReference type="EMBL" id="KI659330">
    <property type="protein sequence ID" value="ETN79814.1"/>
    <property type="molecule type" value="Genomic_DNA"/>
</dbReference>
<evidence type="ECO:0000313" key="1">
    <source>
        <dbReference type="EMBL" id="ETN79814.1"/>
    </source>
</evidence>
<name>W2TE08_NECAM</name>
<keyword evidence="2" id="KW-1185">Reference proteome</keyword>